<dbReference type="EMBL" id="VSSQ01009410">
    <property type="protein sequence ID" value="MPM41542.1"/>
    <property type="molecule type" value="Genomic_DNA"/>
</dbReference>
<dbReference type="Gene3D" id="2.60.450.10">
    <property type="entry name" value="Lipopolysaccharide (LPS) transport protein A like domain"/>
    <property type="match status" value="1"/>
</dbReference>
<dbReference type="Pfam" id="PF06835">
    <property type="entry name" value="LptC"/>
    <property type="match status" value="1"/>
</dbReference>
<proteinExistence type="predicted"/>
<organism evidence="1">
    <name type="scientific">bioreactor metagenome</name>
    <dbReference type="NCBI Taxonomy" id="1076179"/>
    <lineage>
        <taxon>unclassified sequences</taxon>
        <taxon>metagenomes</taxon>
        <taxon>ecological metagenomes</taxon>
    </lineage>
</organism>
<dbReference type="InterPro" id="IPR010664">
    <property type="entry name" value="LipoPS_assembly_LptC-rel"/>
</dbReference>
<dbReference type="GO" id="GO:0005886">
    <property type="term" value="C:plasma membrane"/>
    <property type="evidence" value="ECO:0007669"/>
    <property type="project" value="InterPro"/>
</dbReference>
<reference evidence="1" key="1">
    <citation type="submission" date="2019-08" db="EMBL/GenBank/DDBJ databases">
        <authorList>
            <person name="Kucharzyk K."/>
            <person name="Murdoch R.W."/>
            <person name="Higgins S."/>
            <person name="Loffler F."/>
        </authorList>
    </citation>
    <scope>NUCLEOTIDE SEQUENCE</scope>
</reference>
<evidence type="ECO:0000313" key="1">
    <source>
        <dbReference type="EMBL" id="MPM41542.1"/>
    </source>
</evidence>
<dbReference type="AlphaFoldDB" id="A0A644ZKX7"/>
<name>A0A644ZKX7_9ZZZZ</name>
<dbReference type="GO" id="GO:0015221">
    <property type="term" value="F:lipopolysaccharide transmembrane transporter activity"/>
    <property type="evidence" value="ECO:0007669"/>
    <property type="project" value="InterPro"/>
</dbReference>
<sequence>MIATLLFSCKEDIPRSDLSQVDDLPAQIVEGMTVFQFSGGLTDYRVDAPKMERFPNAEVPYDVFPQGIVLRGYNPEGLMETKIRADYAKNIVKEKEEIWEAYGNVVINNYIKGEQIETDTLYWNRLTQRIYTHTFVKLTTPEMFMQGYGMESDDMARNAVIKRPFDSYAIISRDSAEISYIDTANFIGPRLRKPRL</sequence>
<dbReference type="NCBIfam" id="TIGR04409">
    <property type="entry name" value="LptC_YrbK"/>
    <property type="match status" value="1"/>
</dbReference>
<accession>A0A644ZKX7</accession>
<gene>
    <name evidence="1" type="primary">lptC_5</name>
    <name evidence="1" type="ORF">SDC9_88197</name>
</gene>
<dbReference type="InterPro" id="IPR026265">
    <property type="entry name" value="LptC"/>
</dbReference>
<comment type="caution">
    <text evidence="1">The sequence shown here is derived from an EMBL/GenBank/DDBJ whole genome shotgun (WGS) entry which is preliminary data.</text>
</comment>
<protein>
    <submittedName>
        <fullName evidence="1">Lipopolysaccharide export system protein LptC</fullName>
    </submittedName>
</protein>